<evidence type="ECO:0000256" key="14">
    <source>
        <dbReference type="ARBA" id="ARBA00022840"/>
    </source>
</evidence>
<keyword evidence="8" id="KW-0597">Phosphoprotein</keyword>
<keyword evidence="11 22" id="KW-0479">Metal-binding</keyword>
<proteinExistence type="inferred from homology"/>
<accession>A0A7R9BJ14</accession>
<evidence type="ECO:0000256" key="19">
    <source>
        <dbReference type="ARBA" id="ARBA00048679"/>
    </source>
</evidence>
<dbReference type="Pfam" id="PF01163">
    <property type="entry name" value="RIO1"/>
    <property type="match status" value="1"/>
</dbReference>
<keyword evidence="10 22" id="KW-0808">Transferase</keyword>
<keyword evidence="5" id="KW-0963">Cytoplasm</keyword>
<dbReference type="PIRSF" id="PIRSF038146">
    <property type="entry name" value="Ser/Thr_PK_RIO3"/>
    <property type="match status" value="1"/>
</dbReference>
<evidence type="ECO:0000256" key="15">
    <source>
        <dbReference type="ARBA" id="ARBA00022842"/>
    </source>
</evidence>
<dbReference type="Gene3D" id="3.30.200.20">
    <property type="entry name" value="Phosphorylase Kinase, domain 1"/>
    <property type="match status" value="1"/>
</dbReference>
<evidence type="ECO:0000256" key="13">
    <source>
        <dbReference type="ARBA" id="ARBA00022777"/>
    </source>
</evidence>
<dbReference type="GO" id="GO:0042254">
    <property type="term" value="P:ribosome biogenesis"/>
    <property type="evidence" value="ECO:0007669"/>
    <property type="project" value="UniProtKB-KW"/>
</dbReference>
<dbReference type="EMBL" id="CAJPEX010000364">
    <property type="protein sequence ID" value="CAG0915303.1"/>
    <property type="molecule type" value="Genomic_DNA"/>
</dbReference>
<dbReference type="InterPro" id="IPR017406">
    <property type="entry name" value="Ser/Thr_kinase_Rio3"/>
</dbReference>
<dbReference type="SMART" id="SM00090">
    <property type="entry name" value="RIO"/>
    <property type="match status" value="1"/>
</dbReference>
<dbReference type="InterPro" id="IPR018935">
    <property type="entry name" value="RIO_kinase_CS"/>
</dbReference>
<keyword evidence="6" id="KW-0690">Ribosome biogenesis</keyword>
<keyword evidence="12 22" id="KW-0547">Nucleotide-binding</keyword>
<dbReference type="PANTHER" id="PTHR45723">
    <property type="entry name" value="SERINE/THREONINE-PROTEIN KINASE RIO1"/>
    <property type="match status" value="1"/>
</dbReference>
<protein>
    <recommendedName>
        <fullName evidence="21 22">Serine/threonine-protein kinase RIO3</fullName>
        <ecNumber evidence="4 22">2.7.11.1</ecNumber>
    </recommendedName>
</protein>
<comment type="subunit">
    <text evidence="20">Interacts with CASP10. Interacts with IRF3; RIOK3 probably mediates the interaction of TBK1 with IRF3. Associated with 40S pre-ribosomal particles.</text>
</comment>
<evidence type="ECO:0000256" key="11">
    <source>
        <dbReference type="ARBA" id="ARBA00022723"/>
    </source>
</evidence>
<organism evidence="24">
    <name type="scientific">Notodromas monacha</name>
    <dbReference type="NCBI Taxonomy" id="399045"/>
    <lineage>
        <taxon>Eukaryota</taxon>
        <taxon>Metazoa</taxon>
        <taxon>Ecdysozoa</taxon>
        <taxon>Arthropoda</taxon>
        <taxon>Crustacea</taxon>
        <taxon>Oligostraca</taxon>
        <taxon>Ostracoda</taxon>
        <taxon>Podocopa</taxon>
        <taxon>Podocopida</taxon>
        <taxon>Cypridocopina</taxon>
        <taxon>Cypridoidea</taxon>
        <taxon>Cyprididae</taxon>
        <taxon>Notodromas</taxon>
    </lineage>
</organism>
<sequence length="532" mass="60640">MARAAWNLPKEAEVTTSLLDVMSEELAQDLHEKELQRKIEGNLDAFAIPPDKGEFDVSNDELLARILQRELDREYDTQLNRQEAKYNGNSKVSVSFANYRRCDDDVESESSEDDADPIFWDTFESNDKTAVKPGRCGYVRSNDGMMKTKHDSETCSRNNAKRVMAFPPDFNTGDAGGFDMQLPNHVFNSLKLHSQQEAGRRARLHEKKDKSTAVAAVDEKTRLQLFKWINAGVLDAVHGIVSTGKEAVVLHAKGGAAETEDPVYIGIPDECAIKVFKTTLNEYKTRDKYIRDDHRYKDKLSKLNPRKIIHTWAEKELHNLTRLRAAGVRCPKPVTLKKHVLLMEFLGKDNIPAPKLKDANLTATELAFAYKQIVEGMVTIYRDAELVHADLSEYNILWHKGNCYFIDVSQAVIRTAPNALKFLHRDCGNIVNFFNRNGLDGILTVHELFHVITGLPLTHEETDIYTQIQDYEKDENTMRQGCSVTEYNFDFFWERSRINSASCPLRKLQEVEEPCRSLESMNDPLLEVPLNV</sequence>
<gene>
    <name evidence="24" type="ORF">NMOB1V02_LOCUS2954</name>
</gene>
<evidence type="ECO:0000256" key="3">
    <source>
        <dbReference type="ARBA" id="ARBA00009196"/>
    </source>
</evidence>
<dbReference type="EC" id="2.7.11.1" evidence="4 22"/>
<dbReference type="InterPro" id="IPR051272">
    <property type="entry name" value="RIO-type_Ser/Thr_kinase"/>
</dbReference>
<evidence type="ECO:0000256" key="5">
    <source>
        <dbReference type="ARBA" id="ARBA00022490"/>
    </source>
</evidence>
<dbReference type="GO" id="GO:0005524">
    <property type="term" value="F:ATP binding"/>
    <property type="evidence" value="ECO:0007669"/>
    <property type="project" value="UniProtKB-UniRule"/>
</dbReference>
<evidence type="ECO:0000256" key="10">
    <source>
        <dbReference type="ARBA" id="ARBA00022679"/>
    </source>
</evidence>
<dbReference type="InterPro" id="IPR018934">
    <property type="entry name" value="RIO_dom"/>
</dbReference>
<evidence type="ECO:0000256" key="8">
    <source>
        <dbReference type="ARBA" id="ARBA00022553"/>
    </source>
</evidence>
<keyword evidence="14" id="KW-0067">ATP-binding</keyword>
<dbReference type="OrthoDB" id="205248at2759"/>
<keyword evidence="16" id="KW-0391">Immunity</keyword>
<dbReference type="EMBL" id="OA882401">
    <property type="protein sequence ID" value="CAD7275151.1"/>
    <property type="molecule type" value="Genomic_DNA"/>
</dbReference>
<evidence type="ECO:0000256" key="9">
    <source>
        <dbReference type="ARBA" id="ARBA00022588"/>
    </source>
</evidence>
<dbReference type="InterPro" id="IPR011009">
    <property type="entry name" value="Kinase-like_dom_sf"/>
</dbReference>
<comment type="catalytic activity">
    <reaction evidence="19 22">
        <text>L-seryl-[protein] + ATP = O-phospho-L-seryl-[protein] + ADP + H(+)</text>
        <dbReference type="Rhea" id="RHEA:17989"/>
        <dbReference type="Rhea" id="RHEA-COMP:9863"/>
        <dbReference type="Rhea" id="RHEA-COMP:11604"/>
        <dbReference type="ChEBI" id="CHEBI:15378"/>
        <dbReference type="ChEBI" id="CHEBI:29999"/>
        <dbReference type="ChEBI" id="CHEBI:30616"/>
        <dbReference type="ChEBI" id="CHEBI:83421"/>
        <dbReference type="ChEBI" id="CHEBI:456216"/>
        <dbReference type="EC" id="2.7.11.1"/>
    </reaction>
</comment>
<keyword evidence="9" id="KW-0399">Innate immunity</keyword>
<evidence type="ECO:0000256" key="6">
    <source>
        <dbReference type="ARBA" id="ARBA00022517"/>
    </source>
</evidence>
<evidence type="ECO:0000256" key="12">
    <source>
        <dbReference type="ARBA" id="ARBA00022741"/>
    </source>
</evidence>
<comment type="catalytic activity">
    <reaction evidence="18 22">
        <text>L-threonyl-[protein] + ATP = O-phospho-L-threonyl-[protein] + ADP + H(+)</text>
        <dbReference type="Rhea" id="RHEA:46608"/>
        <dbReference type="Rhea" id="RHEA-COMP:11060"/>
        <dbReference type="Rhea" id="RHEA-COMP:11605"/>
        <dbReference type="ChEBI" id="CHEBI:15378"/>
        <dbReference type="ChEBI" id="CHEBI:30013"/>
        <dbReference type="ChEBI" id="CHEBI:30616"/>
        <dbReference type="ChEBI" id="CHEBI:61977"/>
        <dbReference type="ChEBI" id="CHEBI:456216"/>
        <dbReference type="EC" id="2.7.11.1"/>
    </reaction>
</comment>
<name>A0A7R9BJ14_9CRUS</name>
<evidence type="ECO:0000256" key="2">
    <source>
        <dbReference type="ARBA" id="ARBA00004496"/>
    </source>
</evidence>
<evidence type="ECO:0000256" key="20">
    <source>
        <dbReference type="ARBA" id="ARBA00064322"/>
    </source>
</evidence>
<keyword evidence="7 22" id="KW-0723">Serine/threonine-protein kinase</keyword>
<dbReference type="PROSITE" id="PS01245">
    <property type="entry name" value="RIO1"/>
    <property type="match status" value="1"/>
</dbReference>
<evidence type="ECO:0000256" key="21">
    <source>
        <dbReference type="ARBA" id="ARBA00068351"/>
    </source>
</evidence>
<comment type="similarity">
    <text evidence="3 22">Belongs to the protein kinase superfamily. RIO-type Ser/Thr kinase family.</text>
</comment>
<evidence type="ECO:0000256" key="22">
    <source>
        <dbReference type="PIRNR" id="PIRNR038146"/>
    </source>
</evidence>
<keyword evidence="25" id="KW-1185">Reference proteome</keyword>
<comment type="subcellular location">
    <subcellularLocation>
        <location evidence="2">Cytoplasm</location>
    </subcellularLocation>
</comment>
<evidence type="ECO:0000259" key="23">
    <source>
        <dbReference type="SMART" id="SM00090"/>
    </source>
</evidence>
<dbReference type="Gene3D" id="1.10.510.10">
    <property type="entry name" value="Transferase(Phosphotransferase) domain 1"/>
    <property type="match status" value="1"/>
</dbReference>
<dbReference type="GO" id="GO:0045087">
    <property type="term" value="P:innate immune response"/>
    <property type="evidence" value="ECO:0007669"/>
    <property type="project" value="UniProtKB-KW"/>
</dbReference>
<evidence type="ECO:0000256" key="17">
    <source>
        <dbReference type="ARBA" id="ARBA00023118"/>
    </source>
</evidence>
<evidence type="ECO:0000313" key="25">
    <source>
        <dbReference type="Proteomes" id="UP000678499"/>
    </source>
</evidence>
<keyword evidence="13 22" id="KW-0418">Kinase</keyword>
<evidence type="ECO:0000256" key="7">
    <source>
        <dbReference type="ARBA" id="ARBA00022527"/>
    </source>
</evidence>
<evidence type="ECO:0000256" key="16">
    <source>
        <dbReference type="ARBA" id="ARBA00022859"/>
    </source>
</evidence>
<evidence type="ECO:0000256" key="1">
    <source>
        <dbReference type="ARBA" id="ARBA00001946"/>
    </source>
</evidence>
<dbReference type="FunFam" id="3.30.200.20:FF:000200">
    <property type="entry name" value="Serine/threonine-protein kinase RIO3"/>
    <property type="match status" value="1"/>
</dbReference>
<dbReference type="Proteomes" id="UP000678499">
    <property type="component" value="Unassembled WGS sequence"/>
</dbReference>
<evidence type="ECO:0000256" key="4">
    <source>
        <dbReference type="ARBA" id="ARBA00012513"/>
    </source>
</evidence>
<dbReference type="GO" id="GO:0004674">
    <property type="term" value="F:protein serine/threonine kinase activity"/>
    <property type="evidence" value="ECO:0007669"/>
    <property type="project" value="UniProtKB-UniRule"/>
</dbReference>
<keyword evidence="15 22" id="KW-0460">Magnesium</keyword>
<dbReference type="GO" id="GO:0005737">
    <property type="term" value="C:cytoplasm"/>
    <property type="evidence" value="ECO:0007669"/>
    <property type="project" value="UniProtKB-SubCell"/>
</dbReference>
<evidence type="ECO:0000313" key="24">
    <source>
        <dbReference type="EMBL" id="CAD7275151.1"/>
    </source>
</evidence>
<dbReference type="GO" id="GO:0051607">
    <property type="term" value="P:defense response to virus"/>
    <property type="evidence" value="ECO:0007669"/>
    <property type="project" value="UniProtKB-KW"/>
</dbReference>
<dbReference type="InterPro" id="IPR000687">
    <property type="entry name" value="RIO_kinase"/>
</dbReference>
<keyword evidence="17" id="KW-0051">Antiviral defense</keyword>
<dbReference type="AlphaFoldDB" id="A0A7R9BJ14"/>
<reference evidence="24" key="1">
    <citation type="submission" date="2020-11" db="EMBL/GenBank/DDBJ databases">
        <authorList>
            <person name="Tran Van P."/>
        </authorList>
    </citation>
    <scope>NUCLEOTIDE SEQUENCE</scope>
</reference>
<evidence type="ECO:0000256" key="18">
    <source>
        <dbReference type="ARBA" id="ARBA00047899"/>
    </source>
</evidence>
<dbReference type="SUPFAM" id="SSF56112">
    <property type="entry name" value="Protein kinase-like (PK-like)"/>
    <property type="match status" value="1"/>
</dbReference>
<feature type="domain" description="RIO kinase" evidence="23">
    <location>
        <begin position="206"/>
        <end position="454"/>
    </location>
</feature>
<dbReference type="GO" id="GO:0046872">
    <property type="term" value="F:metal ion binding"/>
    <property type="evidence" value="ECO:0007669"/>
    <property type="project" value="UniProtKB-UniRule"/>
</dbReference>
<comment type="cofactor">
    <cofactor evidence="1 22">
        <name>Mg(2+)</name>
        <dbReference type="ChEBI" id="CHEBI:18420"/>
    </cofactor>
</comment>